<dbReference type="PANTHER" id="PTHR11669">
    <property type="entry name" value="REPLICATION FACTOR C / DNA POLYMERASE III GAMMA-TAU SUBUNIT"/>
    <property type="match status" value="1"/>
</dbReference>
<comment type="caution">
    <text evidence="1">The sequence shown here is derived from an EMBL/GenBank/DDBJ whole genome shotgun (WGS) entry which is preliminary data.</text>
</comment>
<dbReference type="EMBL" id="BSDY01000022">
    <property type="protein sequence ID" value="GLI57676.1"/>
    <property type="molecule type" value="Genomic_DNA"/>
</dbReference>
<dbReference type="AlphaFoldDB" id="A0A9W6LNS6"/>
<evidence type="ECO:0000313" key="1">
    <source>
        <dbReference type="EMBL" id="GLI57676.1"/>
    </source>
</evidence>
<dbReference type="Gene3D" id="3.40.50.300">
    <property type="entry name" value="P-loop containing nucleotide triphosphate hydrolases"/>
    <property type="match status" value="1"/>
</dbReference>
<proteinExistence type="predicted"/>
<name>A0A9W6LNS6_9FUSO</name>
<keyword evidence="2" id="KW-1185">Reference proteome</keyword>
<dbReference type="InterPro" id="IPR027417">
    <property type="entry name" value="P-loop_NTPase"/>
</dbReference>
<reference evidence="1" key="1">
    <citation type="submission" date="2022-12" db="EMBL/GenBank/DDBJ databases">
        <title>Reference genome sequencing for broad-spectrum identification of bacterial and archaeal isolates by mass spectrometry.</title>
        <authorList>
            <person name="Sekiguchi Y."/>
            <person name="Tourlousse D.M."/>
        </authorList>
    </citation>
    <scope>NUCLEOTIDE SEQUENCE</scope>
    <source>
        <strain evidence="1">10succ1</strain>
    </source>
</reference>
<gene>
    <name evidence="1" type="ORF">PM10SUCC1_31900</name>
</gene>
<organism evidence="1 2">
    <name type="scientific">Propionigenium maris DSM 9537</name>
    <dbReference type="NCBI Taxonomy" id="1123000"/>
    <lineage>
        <taxon>Bacteria</taxon>
        <taxon>Fusobacteriati</taxon>
        <taxon>Fusobacteriota</taxon>
        <taxon>Fusobacteriia</taxon>
        <taxon>Fusobacteriales</taxon>
        <taxon>Fusobacteriaceae</taxon>
        <taxon>Propionigenium</taxon>
    </lineage>
</organism>
<dbReference type="PANTHER" id="PTHR11669:SF8">
    <property type="entry name" value="DNA POLYMERASE III SUBUNIT DELTA"/>
    <property type="match status" value="1"/>
</dbReference>
<dbReference type="InterPro" id="IPR050238">
    <property type="entry name" value="DNA_Rep/Repair_Clamp_Loader"/>
</dbReference>
<dbReference type="Pfam" id="PF13177">
    <property type="entry name" value="DNA_pol3_delta2"/>
    <property type="match status" value="1"/>
</dbReference>
<dbReference type="Proteomes" id="UP001144471">
    <property type="component" value="Unassembled WGS sequence"/>
</dbReference>
<dbReference type="SUPFAM" id="SSF52540">
    <property type="entry name" value="P-loop containing nucleoside triphosphate hydrolases"/>
    <property type="match status" value="1"/>
</dbReference>
<sequence length="310" mass="35973">MFKDIVSNEEAKRFLQNELRMKKSSATYLFNGKRGSNPMEFALAFAKAILCEEAENDFCDVCSSCRRVESGNYPDLHIYGREGSIKIDEVREIIYKASSTSYEGNKRIFILDNIEDLRKEAANALLKSIEEPEEGTFFILLSETLNIIPTILSRSILVNIAKKNMEELGVSKGEYDFFFGNTREIEEYRRRGLDISKEESYREIGALLKEYKEDQDLEVKIRVYRALRDFMGRRVSLDNLDKMYFAQEIAKGLAKSKGFDRTREVAEEMMYCATLLARTPEKLEKLLEMKGYNKFNVNLSLLLKLFFLEI</sequence>
<evidence type="ECO:0008006" key="3">
    <source>
        <dbReference type="Google" id="ProtNLM"/>
    </source>
</evidence>
<dbReference type="RefSeq" id="WP_281837353.1">
    <property type="nucleotide sequence ID" value="NZ_BSDY01000022.1"/>
</dbReference>
<protein>
    <recommendedName>
        <fullName evidence="3">DNA-directed DNA polymerase</fullName>
    </recommendedName>
</protein>
<dbReference type="GO" id="GO:0006261">
    <property type="term" value="P:DNA-templated DNA replication"/>
    <property type="evidence" value="ECO:0007669"/>
    <property type="project" value="TreeGrafter"/>
</dbReference>
<accession>A0A9W6LNS6</accession>
<evidence type="ECO:0000313" key="2">
    <source>
        <dbReference type="Proteomes" id="UP001144471"/>
    </source>
</evidence>